<dbReference type="PANTHER" id="PTHR45138">
    <property type="entry name" value="REGULATORY COMPONENTS OF SENSORY TRANSDUCTION SYSTEM"/>
    <property type="match status" value="1"/>
</dbReference>
<dbReference type="SMART" id="SM00267">
    <property type="entry name" value="GGDEF"/>
    <property type="match status" value="1"/>
</dbReference>
<dbReference type="EC" id="2.7.7.65" evidence="1"/>
<evidence type="ECO:0000259" key="4">
    <source>
        <dbReference type="PROSITE" id="PS50887"/>
    </source>
</evidence>
<evidence type="ECO:0000313" key="5">
    <source>
        <dbReference type="EMBL" id="MFD1695420.1"/>
    </source>
</evidence>
<dbReference type="Pfam" id="PF00990">
    <property type="entry name" value="GGDEF"/>
    <property type="match status" value="1"/>
</dbReference>
<dbReference type="Proteomes" id="UP001597327">
    <property type="component" value="Unassembled WGS sequence"/>
</dbReference>
<evidence type="ECO:0000313" key="6">
    <source>
        <dbReference type="Proteomes" id="UP001597327"/>
    </source>
</evidence>
<feature type="transmembrane region" description="Helical" evidence="3">
    <location>
        <begin position="20"/>
        <end position="40"/>
    </location>
</feature>
<evidence type="ECO:0000256" key="3">
    <source>
        <dbReference type="SAM" id="Phobius"/>
    </source>
</evidence>
<proteinExistence type="predicted"/>
<evidence type="ECO:0000256" key="2">
    <source>
        <dbReference type="ARBA" id="ARBA00034247"/>
    </source>
</evidence>
<dbReference type="NCBIfam" id="TIGR00254">
    <property type="entry name" value="GGDEF"/>
    <property type="match status" value="1"/>
</dbReference>
<keyword evidence="5" id="KW-0548">Nucleotidyltransferase</keyword>
<dbReference type="Gene3D" id="3.30.70.270">
    <property type="match status" value="1"/>
</dbReference>
<comment type="catalytic activity">
    <reaction evidence="2">
        <text>2 GTP = 3',3'-c-di-GMP + 2 diphosphate</text>
        <dbReference type="Rhea" id="RHEA:24898"/>
        <dbReference type="ChEBI" id="CHEBI:33019"/>
        <dbReference type="ChEBI" id="CHEBI:37565"/>
        <dbReference type="ChEBI" id="CHEBI:58805"/>
        <dbReference type="EC" id="2.7.7.65"/>
    </reaction>
</comment>
<dbReference type="InterPro" id="IPR029787">
    <property type="entry name" value="Nucleotide_cyclase"/>
</dbReference>
<dbReference type="PROSITE" id="PS50887">
    <property type="entry name" value="GGDEF"/>
    <property type="match status" value="1"/>
</dbReference>
<accession>A0ABW4JYS8</accession>
<reference evidence="6" key="1">
    <citation type="journal article" date="2019" name="Int. J. Syst. Evol. Microbiol.">
        <title>The Global Catalogue of Microorganisms (GCM) 10K type strain sequencing project: providing services to taxonomists for standard genome sequencing and annotation.</title>
        <authorList>
            <consortium name="The Broad Institute Genomics Platform"/>
            <consortium name="The Broad Institute Genome Sequencing Center for Infectious Disease"/>
            <person name="Wu L."/>
            <person name="Ma J."/>
        </authorList>
    </citation>
    <scope>NUCLEOTIDE SEQUENCE [LARGE SCALE GENOMIC DNA]</scope>
    <source>
        <strain evidence="6">JCM 3369</strain>
    </source>
</reference>
<keyword evidence="3" id="KW-0812">Transmembrane</keyword>
<evidence type="ECO:0000256" key="1">
    <source>
        <dbReference type="ARBA" id="ARBA00012528"/>
    </source>
</evidence>
<dbReference type="EMBL" id="JBHUFA010000001">
    <property type="protein sequence ID" value="MFD1695420.1"/>
    <property type="molecule type" value="Genomic_DNA"/>
</dbReference>
<dbReference type="CDD" id="cd01949">
    <property type="entry name" value="GGDEF"/>
    <property type="match status" value="1"/>
</dbReference>
<organism evidence="5 6">
    <name type="scientific">Roseibium aestuarii</name>
    <dbReference type="NCBI Taxonomy" id="2600299"/>
    <lineage>
        <taxon>Bacteria</taxon>
        <taxon>Pseudomonadati</taxon>
        <taxon>Pseudomonadota</taxon>
        <taxon>Alphaproteobacteria</taxon>
        <taxon>Hyphomicrobiales</taxon>
        <taxon>Stappiaceae</taxon>
        <taxon>Roseibium</taxon>
    </lineage>
</organism>
<feature type="domain" description="GGDEF" evidence="4">
    <location>
        <begin position="151"/>
        <end position="280"/>
    </location>
</feature>
<keyword evidence="3" id="KW-0472">Membrane</keyword>
<protein>
    <recommendedName>
        <fullName evidence="1">diguanylate cyclase</fullName>
        <ecNumber evidence="1">2.7.7.65</ecNumber>
    </recommendedName>
</protein>
<dbReference type="PANTHER" id="PTHR45138:SF9">
    <property type="entry name" value="DIGUANYLATE CYCLASE DGCM-RELATED"/>
    <property type="match status" value="1"/>
</dbReference>
<dbReference type="InterPro" id="IPR050469">
    <property type="entry name" value="Diguanylate_Cyclase"/>
</dbReference>
<dbReference type="InterPro" id="IPR000160">
    <property type="entry name" value="GGDEF_dom"/>
</dbReference>
<keyword evidence="5" id="KW-0808">Transferase</keyword>
<dbReference type="SUPFAM" id="SSF55073">
    <property type="entry name" value="Nucleotide cyclase"/>
    <property type="match status" value="1"/>
</dbReference>
<dbReference type="RefSeq" id="WP_188318754.1">
    <property type="nucleotide sequence ID" value="NZ_JBHUFA010000001.1"/>
</dbReference>
<keyword evidence="6" id="KW-1185">Reference proteome</keyword>
<comment type="caution">
    <text evidence="5">The sequence shown here is derived from an EMBL/GenBank/DDBJ whole genome shotgun (WGS) entry which is preliminary data.</text>
</comment>
<sequence length="283" mass="31167">MNLYERLDRVFPRSYTAKLFCVAFVGTHVPLVTMVVLTLARHRNLMDELGTLLPLLVATLLGTAATLLALKGMLSPLFLVQRTLERYCEGETARMLPDHHQDQVGVLMKGVNTLLRKVSSDLDQAVVAAQTDPLTGLLNRRGFRARTENLPRGALLLIDIDRFKSINDTLGHDMGDEVLSDVAQVLKDSVRTSDIVGRHGGEEFIIYLPKAELHAASDIAERIRRSVAEQVHAGPRVVTVSIGVALSTRSTSLPDLIQRADEAIYKAKRGGRNKVVISEFALV</sequence>
<feature type="transmembrane region" description="Helical" evidence="3">
    <location>
        <begin position="52"/>
        <end position="70"/>
    </location>
</feature>
<dbReference type="InterPro" id="IPR043128">
    <property type="entry name" value="Rev_trsase/Diguanyl_cyclase"/>
</dbReference>
<name>A0ABW4JYS8_9HYPH</name>
<keyword evidence="3" id="KW-1133">Transmembrane helix</keyword>
<gene>
    <name evidence="5" type="ORF">ACFSC7_07815</name>
</gene>
<dbReference type="GO" id="GO:0052621">
    <property type="term" value="F:diguanylate cyclase activity"/>
    <property type="evidence" value="ECO:0007669"/>
    <property type="project" value="UniProtKB-EC"/>
</dbReference>